<dbReference type="RefSeq" id="WP_367983397.1">
    <property type="nucleotide sequence ID" value="NZ_JBAKFF010000001.1"/>
</dbReference>
<dbReference type="EMBL" id="JBAKFF010000001">
    <property type="protein sequence ID" value="MEX0430608.1"/>
    <property type="molecule type" value="Genomic_DNA"/>
</dbReference>
<dbReference type="Pfam" id="PF25967">
    <property type="entry name" value="RND-MFP_C"/>
    <property type="match status" value="1"/>
</dbReference>
<dbReference type="Gene3D" id="2.40.50.100">
    <property type="match status" value="1"/>
</dbReference>
<evidence type="ECO:0000313" key="7">
    <source>
        <dbReference type="Proteomes" id="UP001556637"/>
    </source>
</evidence>
<evidence type="ECO:0000259" key="5">
    <source>
        <dbReference type="Pfam" id="PF25967"/>
    </source>
</evidence>
<keyword evidence="7" id="KW-1185">Reference proteome</keyword>
<name>A0ABV3T8P7_9GAMM</name>
<dbReference type="SUPFAM" id="SSF111369">
    <property type="entry name" value="HlyD-like secretion proteins"/>
    <property type="match status" value="1"/>
</dbReference>
<dbReference type="PANTHER" id="PTHR30469">
    <property type="entry name" value="MULTIDRUG RESISTANCE PROTEIN MDTA"/>
    <property type="match status" value="1"/>
</dbReference>
<keyword evidence="3" id="KW-0732">Signal</keyword>
<accession>A0ABV3T8P7</accession>
<organism evidence="6 7">
    <name type="scientific">Spiribacter insolitus</name>
    <dbReference type="NCBI Taxonomy" id="3122417"/>
    <lineage>
        <taxon>Bacteria</taxon>
        <taxon>Pseudomonadati</taxon>
        <taxon>Pseudomonadota</taxon>
        <taxon>Gammaproteobacteria</taxon>
        <taxon>Chromatiales</taxon>
        <taxon>Ectothiorhodospiraceae</taxon>
        <taxon>Spiribacter</taxon>
    </lineage>
</organism>
<dbReference type="PANTHER" id="PTHR30469:SF11">
    <property type="entry name" value="BLL4320 PROTEIN"/>
    <property type="match status" value="1"/>
</dbReference>
<evidence type="ECO:0000256" key="1">
    <source>
        <dbReference type="ARBA" id="ARBA00009477"/>
    </source>
</evidence>
<feature type="domain" description="CusB-like beta-barrel" evidence="4">
    <location>
        <begin position="190"/>
        <end position="257"/>
    </location>
</feature>
<dbReference type="Gene3D" id="2.40.30.170">
    <property type="match status" value="1"/>
</dbReference>
<dbReference type="Proteomes" id="UP001556637">
    <property type="component" value="Unassembled WGS sequence"/>
</dbReference>
<feature type="signal peptide" evidence="3">
    <location>
        <begin position="1"/>
        <end position="23"/>
    </location>
</feature>
<sequence>MIARYTRAGLLALAALLSLPASAQPDGAPVVLAPVEMAAIEERVEAVGESRAERSVTLFTHAAGRVETVDIEADERVSAGDLLLALESESERNALASARVELADARKLLDRYERTIGSGAVPPTTIDAARRDAELARLELERARIDLADRVLRAPFDGHTGLTELEPGDRVDEDTAVTTIDDRSSLRVRFRLAERYFGDLRRNDRVEMRPWSDLSQPVEGVIRRVDSRIDTDTGTFALEAEVPNPDDRLRPGMRFRVGVTLFGPQHAGIPATALQWGDDGAYVWLIRDDRAERTGVNLVARDGDRVLVDGPLEAGDEVVSEGAQRMRPGLEVRRIDAADLDDYPPVNAVSAADQR</sequence>
<keyword evidence="2" id="KW-0175">Coiled coil</keyword>
<dbReference type="NCBIfam" id="TIGR01730">
    <property type="entry name" value="RND_mfp"/>
    <property type="match status" value="1"/>
</dbReference>
<feature type="domain" description="Multidrug resistance protein MdtA-like C-terminal permuted SH3" evidence="5">
    <location>
        <begin position="269"/>
        <end position="325"/>
    </location>
</feature>
<evidence type="ECO:0000313" key="6">
    <source>
        <dbReference type="EMBL" id="MEX0430608.1"/>
    </source>
</evidence>
<gene>
    <name evidence="6" type="ORF">V6X30_04220</name>
</gene>
<dbReference type="InterPro" id="IPR058792">
    <property type="entry name" value="Beta-barrel_RND_2"/>
</dbReference>
<reference evidence="6 7" key="1">
    <citation type="submission" date="2024-02" db="EMBL/GenBank/DDBJ databases">
        <title>New especies of Spiribacter isolated from saline water.</title>
        <authorList>
            <person name="Leon M.J."/>
            <person name="De La Haba R."/>
            <person name="Sanchez-Porro C."/>
            <person name="Ventosa A."/>
        </authorList>
    </citation>
    <scope>NUCLEOTIDE SEQUENCE [LARGE SCALE GENOMIC DNA]</scope>
    <source>
        <strain evidence="7">ag22IC4-189</strain>
    </source>
</reference>
<dbReference type="InterPro" id="IPR058627">
    <property type="entry name" value="MdtA-like_C"/>
</dbReference>
<comment type="caution">
    <text evidence="6">The sequence shown here is derived from an EMBL/GenBank/DDBJ whole genome shotgun (WGS) entry which is preliminary data.</text>
</comment>
<dbReference type="Gene3D" id="1.10.287.470">
    <property type="entry name" value="Helix hairpin bin"/>
    <property type="match status" value="1"/>
</dbReference>
<feature type="coiled-coil region" evidence="2">
    <location>
        <begin position="95"/>
        <end position="146"/>
    </location>
</feature>
<evidence type="ECO:0000256" key="2">
    <source>
        <dbReference type="SAM" id="Coils"/>
    </source>
</evidence>
<proteinExistence type="inferred from homology"/>
<dbReference type="InterPro" id="IPR006143">
    <property type="entry name" value="RND_pump_MFP"/>
</dbReference>
<evidence type="ECO:0000256" key="3">
    <source>
        <dbReference type="SAM" id="SignalP"/>
    </source>
</evidence>
<protein>
    <submittedName>
        <fullName evidence="6">Efflux RND transporter periplasmic adaptor subunit</fullName>
    </submittedName>
</protein>
<feature type="chain" id="PRO_5046750676" evidence="3">
    <location>
        <begin position="24"/>
        <end position="355"/>
    </location>
</feature>
<dbReference type="Gene3D" id="2.40.420.20">
    <property type="match status" value="1"/>
</dbReference>
<evidence type="ECO:0000259" key="4">
    <source>
        <dbReference type="Pfam" id="PF25954"/>
    </source>
</evidence>
<dbReference type="Pfam" id="PF25954">
    <property type="entry name" value="Beta-barrel_RND_2"/>
    <property type="match status" value="1"/>
</dbReference>
<comment type="similarity">
    <text evidence="1">Belongs to the membrane fusion protein (MFP) (TC 8.A.1) family.</text>
</comment>